<sequence>MSAVTRLVLYHKQRSSARLRFLRHAHGGVCTLGPLAADATVHPGPCAAGAGSGRLHTHPGMALRAAEAELGLQRGRIEADGGFQGQVRAAGGCADVQLAYFVDLDPPMAAAEAAGAAFIDLTEARGLPTPELALLRLVYEYTLG</sequence>
<protein>
    <recommendedName>
        <fullName evidence="3">NUDIX hydrolase</fullName>
    </recommendedName>
</protein>
<evidence type="ECO:0000313" key="2">
    <source>
        <dbReference type="Proteomes" id="UP000748752"/>
    </source>
</evidence>
<accession>A0ABS1CKB0</accession>
<keyword evidence="2" id="KW-1185">Reference proteome</keyword>
<evidence type="ECO:0000313" key="1">
    <source>
        <dbReference type="EMBL" id="MBK1631781.1"/>
    </source>
</evidence>
<organism evidence="1 2">
    <name type="scientific">Thiohalocapsa halophila</name>
    <dbReference type="NCBI Taxonomy" id="69359"/>
    <lineage>
        <taxon>Bacteria</taxon>
        <taxon>Pseudomonadati</taxon>
        <taxon>Pseudomonadota</taxon>
        <taxon>Gammaproteobacteria</taxon>
        <taxon>Chromatiales</taxon>
        <taxon>Chromatiaceae</taxon>
        <taxon>Thiohalocapsa</taxon>
    </lineage>
</organism>
<gene>
    <name evidence="1" type="ORF">CKO31_13760</name>
</gene>
<evidence type="ECO:0008006" key="3">
    <source>
        <dbReference type="Google" id="ProtNLM"/>
    </source>
</evidence>
<dbReference type="Proteomes" id="UP000748752">
    <property type="component" value="Unassembled WGS sequence"/>
</dbReference>
<reference evidence="1 2" key="1">
    <citation type="journal article" date="2020" name="Microorganisms">
        <title>Osmotic Adaptation and Compatible Solute Biosynthesis of Phototrophic Bacteria as Revealed from Genome Analyses.</title>
        <authorList>
            <person name="Imhoff J.F."/>
            <person name="Rahn T."/>
            <person name="Kunzel S."/>
            <person name="Keller A."/>
            <person name="Neulinger S.C."/>
        </authorList>
    </citation>
    <scope>NUCLEOTIDE SEQUENCE [LARGE SCALE GENOMIC DNA]</scope>
    <source>
        <strain evidence="1 2">DSM 6210</strain>
    </source>
</reference>
<name>A0ABS1CKB0_9GAMM</name>
<dbReference type="EMBL" id="NRRV01000032">
    <property type="protein sequence ID" value="MBK1631781.1"/>
    <property type="molecule type" value="Genomic_DNA"/>
</dbReference>
<dbReference type="RefSeq" id="WP_200238540.1">
    <property type="nucleotide sequence ID" value="NZ_NRRV01000032.1"/>
</dbReference>
<proteinExistence type="predicted"/>
<comment type="caution">
    <text evidence="1">The sequence shown here is derived from an EMBL/GenBank/DDBJ whole genome shotgun (WGS) entry which is preliminary data.</text>
</comment>